<feature type="transmembrane region" description="Helical" evidence="6">
    <location>
        <begin position="208"/>
        <end position="231"/>
    </location>
</feature>
<dbReference type="Pfam" id="PF07690">
    <property type="entry name" value="MFS_1"/>
    <property type="match status" value="1"/>
</dbReference>
<evidence type="ECO:0000256" key="1">
    <source>
        <dbReference type="ARBA" id="ARBA00004141"/>
    </source>
</evidence>
<feature type="transmembrane region" description="Helical" evidence="6">
    <location>
        <begin position="168"/>
        <end position="187"/>
    </location>
</feature>
<dbReference type="EMBL" id="JBHUDZ010000007">
    <property type="protein sequence ID" value="MFD1602165.1"/>
    <property type="molecule type" value="Genomic_DNA"/>
</dbReference>
<dbReference type="InterPro" id="IPR036259">
    <property type="entry name" value="MFS_trans_sf"/>
</dbReference>
<feature type="transmembrane region" description="Helical" evidence="6">
    <location>
        <begin position="136"/>
        <end position="156"/>
    </location>
</feature>
<keyword evidence="5 6" id="KW-0472">Membrane</keyword>
<evidence type="ECO:0000313" key="9">
    <source>
        <dbReference type="Proteomes" id="UP001597138"/>
    </source>
</evidence>
<comment type="subcellular location">
    <subcellularLocation>
        <location evidence="1">Membrane</location>
        <topology evidence="1">Multi-pass membrane protein</topology>
    </subcellularLocation>
</comment>
<keyword evidence="2" id="KW-0813">Transport</keyword>
<feature type="transmembrane region" description="Helical" evidence="6">
    <location>
        <begin position="243"/>
        <end position="268"/>
    </location>
</feature>
<feature type="transmembrane region" description="Helical" evidence="6">
    <location>
        <begin position="280"/>
        <end position="298"/>
    </location>
</feature>
<dbReference type="SUPFAM" id="SSF103473">
    <property type="entry name" value="MFS general substrate transporter"/>
    <property type="match status" value="1"/>
</dbReference>
<dbReference type="PANTHER" id="PTHR23502">
    <property type="entry name" value="MAJOR FACILITATOR SUPERFAMILY"/>
    <property type="match status" value="1"/>
</dbReference>
<evidence type="ECO:0000256" key="3">
    <source>
        <dbReference type="ARBA" id="ARBA00022692"/>
    </source>
</evidence>
<dbReference type="InterPro" id="IPR020846">
    <property type="entry name" value="MFS_dom"/>
</dbReference>
<feature type="transmembrane region" description="Helical" evidence="6">
    <location>
        <begin position="107"/>
        <end position="124"/>
    </location>
</feature>
<comment type="caution">
    <text evidence="8">The sequence shown here is derived from an EMBL/GenBank/DDBJ whole genome shotgun (WGS) entry which is preliminary data.</text>
</comment>
<evidence type="ECO:0000256" key="4">
    <source>
        <dbReference type="ARBA" id="ARBA00022989"/>
    </source>
</evidence>
<feature type="transmembrane region" description="Helical" evidence="6">
    <location>
        <begin position="78"/>
        <end position="101"/>
    </location>
</feature>
<keyword evidence="3 6" id="KW-0812">Transmembrane</keyword>
<gene>
    <name evidence="8" type="ORF">ACFSC2_05360</name>
</gene>
<dbReference type="Proteomes" id="UP001597138">
    <property type="component" value="Unassembled WGS sequence"/>
</dbReference>
<feature type="transmembrane region" description="Helical" evidence="6">
    <location>
        <begin position="12"/>
        <end position="31"/>
    </location>
</feature>
<organism evidence="8 9">
    <name type="scientific">Flavobacterium artemisiae</name>
    <dbReference type="NCBI Taxonomy" id="2126556"/>
    <lineage>
        <taxon>Bacteria</taxon>
        <taxon>Pseudomonadati</taxon>
        <taxon>Bacteroidota</taxon>
        <taxon>Flavobacteriia</taxon>
        <taxon>Flavobacteriales</taxon>
        <taxon>Flavobacteriaceae</taxon>
        <taxon>Flavobacterium</taxon>
    </lineage>
</organism>
<evidence type="ECO:0000256" key="2">
    <source>
        <dbReference type="ARBA" id="ARBA00022448"/>
    </source>
</evidence>
<feature type="transmembrane region" description="Helical" evidence="6">
    <location>
        <begin position="338"/>
        <end position="357"/>
    </location>
</feature>
<dbReference type="PROSITE" id="PS50850">
    <property type="entry name" value="MFS"/>
    <property type="match status" value="1"/>
</dbReference>
<feature type="domain" description="Major facilitator superfamily (MFS) profile" evidence="7">
    <location>
        <begin position="12"/>
        <end position="392"/>
    </location>
</feature>
<sequence length="404" mass="44051">MRILKENHQGFSTILALALIPLSGFATDIYLPSLPAMANDLNVSASAVQLSLVVFMFSVGISQFFIGSILDSFGRYKIGLVSLGLFSLTSFVIALVPNIYVIYAMRIIQGITIALIVVGKRAYFVDLFSGEKLKSYISLFSIIWATAPIMAPFLGGYLQSSFGWKSNFYFLGGLSFAFLILELIYSGESLKYYQPFKLKSIAATYKGMLQTADFTLGLLIIGICFGIVIVYSLSSPFIIERVLGYSAITTGYSSLLSGFSLMIGGIIAKSLIKKPLAQKVGTAFGIQIILVLLMIFTSSYTSNLYTLIGFIIGIHIAGGFIFNIVYGYCLTRFTKNAGVASGLTGGVMYMISSIFSYGFANLFEVKSQLLLGAADLSLLLIVTVLFMIFNSYRVKSLVLQTIKE</sequence>
<evidence type="ECO:0000259" key="7">
    <source>
        <dbReference type="PROSITE" id="PS50850"/>
    </source>
</evidence>
<dbReference type="Gene3D" id="1.20.1720.10">
    <property type="entry name" value="Multidrug resistance protein D"/>
    <property type="match status" value="1"/>
</dbReference>
<feature type="transmembrane region" description="Helical" evidence="6">
    <location>
        <begin position="369"/>
        <end position="389"/>
    </location>
</feature>
<evidence type="ECO:0000256" key="5">
    <source>
        <dbReference type="ARBA" id="ARBA00023136"/>
    </source>
</evidence>
<keyword evidence="4 6" id="KW-1133">Transmembrane helix</keyword>
<dbReference type="InterPro" id="IPR011701">
    <property type="entry name" value="MFS"/>
</dbReference>
<protein>
    <submittedName>
        <fullName evidence="8">MFS transporter</fullName>
    </submittedName>
</protein>
<dbReference type="RefSeq" id="WP_379816374.1">
    <property type="nucleotide sequence ID" value="NZ_JBHUDZ010000007.1"/>
</dbReference>
<feature type="transmembrane region" description="Helical" evidence="6">
    <location>
        <begin position="304"/>
        <end position="326"/>
    </location>
</feature>
<keyword evidence="9" id="KW-1185">Reference proteome</keyword>
<dbReference type="PANTHER" id="PTHR23502:SF132">
    <property type="entry name" value="POLYAMINE TRANSPORTER 2-RELATED"/>
    <property type="match status" value="1"/>
</dbReference>
<accession>A0ABW4HAP9</accession>
<proteinExistence type="predicted"/>
<feature type="transmembrane region" description="Helical" evidence="6">
    <location>
        <begin position="43"/>
        <end position="66"/>
    </location>
</feature>
<evidence type="ECO:0000256" key="6">
    <source>
        <dbReference type="SAM" id="Phobius"/>
    </source>
</evidence>
<name>A0ABW4HAP9_9FLAO</name>
<reference evidence="9" key="1">
    <citation type="journal article" date="2019" name="Int. J. Syst. Evol. Microbiol.">
        <title>The Global Catalogue of Microorganisms (GCM) 10K type strain sequencing project: providing services to taxonomists for standard genome sequencing and annotation.</title>
        <authorList>
            <consortium name="The Broad Institute Genomics Platform"/>
            <consortium name="The Broad Institute Genome Sequencing Center for Infectious Disease"/>
            <person name="Wu L."/>
            <person name="Ma J."/>
        </authorList>
    </citation>
    <scope>NUCLEOTIDE SEQUENCE [LARGE SCALE GENOMIC DNA]</scope>
    <source>
        <strain evidence="9">CCUG 70865</strain>
    </source>
</reference>
<evidence type="ECO:0000313" key="8">
    <source>
        <dbReference type="EMBL" id="MFD1602165.1"/>
    </source>
</evidence>